<dbReference type="EMBL" id="CADIKL010000023">
    <property type="protein sequence ID" value="CAB3796381.1"/>
    <property type="molecule type" value="Genomic_DNA"/>
</dbReference>
<evidence type="ECO:0000313" key="3">
    <source>
        <dbReference type="Proteomes" id="UP000494119"/>
    </source>
</evidence>
<dbReference type="SUPFAM" id="SSF53335">
    <property type="entry name" value="S-adenosyl-L-methionine-dependent methyltransferases"/>
    <property type="match status" value="1"/>
</dbReference>
<reference evidence="2 3" key="1">
    <citation type="submission" date="2020-04" db="EMBL/GenBank/DDBJ databases">
        <authorList>
            <person name="De Canck E."/>
        </authorList>
    </citation>
    <scope>NUCLEOTIDE SEQUENCE [LARGE SCALE GENOMIC DNA]</scope>
    <source>
        <strain evidence="2 3">LMG 28688</strain>
    </source>
</reference>
<gene>
    <name evidence="2" type="primary">speE_2</name>
    <name evidence="2" type="ORF">LMG28688_04274</name>
</gene>
<dbReference type="InterPro" id="IPR029063">
    <property type="entry name" value="SAM-dependent_MTases_sf"/>
</dbReference>
<evidence type="ECO:0000256" key="1">
    <source>
        <dbReference type="ARBA" id="ARBA00023115"/>
    </source>
</evidence>
<dbReference type="GO" id="GO:0004766">
    <property type="term" value="F:spermidine synthase activity"/>
    <property type="evidence" value="ECO:0007669"/>
    <property type="project" value="UniProtKB-EC"/>
</dbReference>
<dbReference type="GO" id="GO:0006596">
    <property type="term" value="P:polyamine biosynthetic process"/>
    <property type="evidence" value="ECO:0007669"/>
    <property type="project" value="UniProtKB-KW"/>
</dbReference>
<keyword evidence="3" id="KW-1185">Reference proteome</keyword>
<proteinExistence type="predicted"/>
<dbReference type="PANTHER" id="PTHR43317">
    <property type="entry name" value="THERMOSPERMINE SYNTHASE ACAULIS5"/>
    <property type="match status" value="1"/>
</dbReference>
<sequence length="289" mass="32234">MRVFDYQGISRMDGDQTSSDALLEFPSTPLSDRRPFVLETQHAISLHFDHLATQSCMSLRAPDRLTLGYTRTMMGFLLLKPDPQRICMIGLGGGSLAKYCYRHLPAVDITVVEINPEVIALRDVFRIPADDARFKVVCDDGADYVRNEGVAKDVILVDAYMAGGISSQCADIEFFSACRERLADTGVLVINFTDDEPALAIYVDLVKAVFGSSYAVVRCADDSNFVVFAWNSRYRLPSVRVLLDRAISYAWADDLRLSSIARRLKGGEDVDSGQLIWQTHGHAHWELDV</sequence>
<dbReference type="Gene3D" id="3.40.50.150">
    <property type="entry name" value="Vaccinia Virus protein VP39"/>
    <property type="match status" value="1"/>
</dbReference>
<dbReference type="EC" id="2.5.1.16" evidence="2"/>
<evidence type="ECO:0000313" key="2">
    <source>
        <dbReference type="EMBL" id="CAB3796381.1"/>
    </source>
</evidence>
<keyword evidence="1" id="KW-0620">Polyamine biosynthesis</keyword>
<dbReference type="AlphaFoldDB" id="A0A6J5GCN0"/>
<keyword evidence="2" id="KW-0808">Transferase</keyword>
<dbReference type="Proteomes" id="UP000494119">
    <property type="component" value="Unassembled WGS sequence"/>
</dbReference>
<dbReference type="PANTHER" id="PTHR43317:SF11">
    <property type="entry name" value="POLYAMINE AMINOPROPYLTRANSFERASE 2"/>
    <property type="match status" value="1"/>
</dbReference>
<name>A0A6J5GCN0_9BURK</name>
<dbReference type="Pfam" id="PF01564">
    <property type="entry name" value="Spermine_synth"/>
    <property type="match status" value="1"/>
</dbReference>
<accession>A0A6J5GCN0</accession>
<dbReference type="NCBIfam" id="NF037959">
    <property type="entry name" value="MFS_SpdSyn"/>
    <property type="match status" value="1"/>
</dbReference>
<organism evidence="2 3">
    <name type="scientific">Paraburkholderia caffeinitolerans</name>
    <dbReference type="NCBI Taxonomy" id="1723730"/>
    <lineage>
        <taxon>Bacteria</taxon>
        <taxon>Pseudomonadati</taxon>
        <taxon>Pseudomonadota</taxon>
        <taxon>Betaproteobacteria</taxon>
        <taxon>Burkholderiales</taxon>
        <taxon>Burkholderiaceae</taxon>
        <taxon>Paraburkholderia</taxon>
    </lineage>
</organism>
<protein>
    <submittedName>
        <fullName evidence="2">Polyamine aminopropyltransferase</fullName>
        <ecNumber evidence="2">2.5.1.16</ecNumber>
    </submittedName>
</protein>